<evidence type="ECO:0000256" key="1">
    <source>
        <dbReference type="SAM" id="MobiDB-lite"/>
    </source>
</evidence>
<name>V5I506_BYSSN</name>
<keyword evidence="3" id="KW-1185">Reference proteome</keyword>
<reference evidence="3" key="1">
    <citation type="journal article" date="2014" name="Genome Announc.">
        <title>Draft genome sequence of the formaldehyde-resistant fungus Byssochlamys spectabilis No. 5 (anamorph Paecilomyces variotii No. 5) (NBRC109023).</title>
        <authorList>
            <person name="Oka T."/>
            <person name="Ekino K."/>
            <person name="Fukuda K."/>
            <person name="Nomura Y."/>
        </authorList>
    </citation>
    <scope>NUCLEOTIDE SEQUENCE [LARGE SCALE GENOMIC DNA]</scope>
    <source>
        <strain evidence="3">No. 5 / NBRC 109023</strain>
    </source>
</reference>
<dbReference type="Proteomes" id="UP000018001">
    <property type="component" value="Unassembled WGS sequence"/>
</dbReference>
<dbReference type="EMBL" id="BAUL01000266">
    <property type="protein sequence ID" value="GAD98905.1"/>
    <property type="molecule type" value="Genomic_DNA"/>
</dbReference>
<sequence length="84" mass="9931">MSSNPQQHHRGWLSEEIFSHKHQNEGANAARPQESHVRYNDAPKKESEIHKIEDDIKKDERKFKDYIHKDEELEEEGDTYGGLM</sequence>
<evidence type="ECO:0000313" key="2">
    <source>
        <dbReference type="EMBL" id="GAD98905.1"/>
    </source>
</evidence>
<accession>V5I506</accession>
<feature type="compositionally biased region" description="Basic and acidic residues" evidence="1">
    <location>
        <begin position="33"/>
        <end position="53"/>
    </location>
</feature>
<proteinExistence type="predicted"/>
<protein>
    <submittedName>
        <fullName evidence="2">G-patch domain protein (Spp2), putative</fullName>
    </submittedName>
</protein>
<comment type="caution">
    <text evidence="2">The sequence shown here is derived from an EMBL/GenBank/DDBJ whole genome shotgun (WGS) entry which is preliminary data.</text>
</comment>
<dbReference type="HOGENOM" id="CLU_2527215_0_0_1"/>
<feature type="region of interest" description="Disordered" evidence="1">
    <location>
        <begin position="1"/>
        <end position="53"/>
    </location>
</feature>
<evidence type="ECO:0000313" key="3">
    <source>
        <dbReference type="Proteomes" id="UP000018001"/>
    </source>
</evidence>
<dbReference type="InParanoid" id="V5I506"/>
<organism evidence="2 3">
    <name type="scientific">Byssochlamys spectabilis (strain No. 5 / NBRC 109023)</name>
    <name type="common">Paecilomyces variotii</name>
    <dbReference type="NCBI Taxonomy" id="1356009"/>
    <lineage>
        <taxon>Eukaryota</taxon>
        <taxon>Fungi</taxon>
        <taxon>Dikarya</taxon>
        <taxon>Ascomycota</taxon>
        <taxon>Pezizomycotina</taxon>
        <taxon>Eurotiomycetes</taxon>
        <taxon>Eurotiomycetidae</taxon>
        <taxon>Eurotiales</taxon>
        <taxon>Thermoascaceae</taxon>
        <taxon>Paecilomyces</taxon>
    </lineage>
</organism>
<dbReference type="AlphaFoldDB" id="V5I506"/>
<gene>
    <name evidence="2" type="ORF">PVAR5_7608</name>
</gene>
<dbReference type="OrthoDB" id="4526540at2759"/>